<dbReference type="Proteomes" id="UP000996601">
    <property type="component" value="Unassembled WGS sequence"/>
</dbReference>
<name>A0ABT1R0S5_9HYPH</name>
<comment type="caution">
    <text evidence="2">The sequence shown here is derived from an EMBL/GenBank/DDBJ whole genome shotgun (WGS) entry which is preliminary data.</text>
</comment>
<dbReference type="RefSeq" id="WP_256114844.1">
    <property type="nucleotide sequence ID" value="NZ_WHSB02000001.1"/>
</dbReference>
<gene>
    <name evidence="2" type="ORF">GB927_001905</name>
</gene>
<organism evidence="2 3">
    <name type="scientific">Shinella lacus</name>
    <dbReference type="NCBI Taxonomy" id="2654216"/>
    <lineage>
        <taxon>Bacteria</taxon>
        <taxon>Pseudomonadati</taxon>
        <taxon>Pseudomonadota</taxon>
        <taxon>Alphaproteobacteria</taxon>
        <taxon>Hyphomicrobiales</taxon>
        <taxon>Rhizobiaceae</taxon>
        <taxon>Shinella</taxon>
    </lineage>
</organism>
<evidence type="ECO:0000313" key="2">
    <source>
        <dbReference type="EMBL" id="MCQ4628770.1"/>
    </source>
</evidence>
<feature type="region of interest" description="Disordered" evidence="1">
    <location>
        <begin position="75"/>
        <end position="99"/>
    </location>
</feature>
<feature type="compositionally biased region" description="Basic and acidic residues" evidence="1">
    <location>
        <begin position="87"/>
        <end position="99"/>
    </location>
</feature>
<keyword evidence="3" id="KW-1185">Reference proteome</keyword>
<proteinExistence type="predicted"/>
<dbReference type="EMBL" id="WHSB02000001">
    <property type="protein sequence ID" value="MCQ4628770.1"/>
    <property type="molecule type" value="Genomic_DNA"/>
</dbReference>
<evidence type="ECO:0000256" key="1">
    <source>
        <dbReference type="SAM" id="MobiDB-lite"/>
    </source>
</evidence>
<evidence type="ECO:0000313" key="3">
    <source>
        <dbReference type="Proteomes" id="UP000996601"/>
    </source>
</evidence>
<accession>A0ABT1R0S5</accession>
<protein>
    <submittedName>
        <fullName evidence="2">Uncharacterized protein</fullName>
    </submittedName>
</protein>
<reference evidence="2" key="1">
    <citation type="submission" date="2021-07" db="EMBL/GenBank/DDBJ databases">
        <title>Shinella sp. nov., a novel member of the genus Shinella from water.</title>
        <authorList>
            <person name="Deng Y."/>
        </authorList>
    </citation>
    <scope>NUCLEOTIDE SEQUENCE</scope>
    <source>
        <strain evidence="2">CPCC 100929</strain>
    </source>
</reference>
<sequence>MSGKINRIYEALIEGAETGLSGDELFKHVASHCPNASSKKIVKASLLALSDPDLKDANILQVVYALAIKHRLDPVSKGDLEDTEEPSADKAQIKERKQA</sequence>